<feature type="transmembrane region" description="Helical" evidence="7">
    <location>
        <begin position="393"/>
        <end position="416"/>
    </location>
</feature>
<keyword evidence="8" id="KW-0732">Signal</keyword>
<feature type="transmembrane region" description="Helical" evidence="7">
    <location>
        <begin position="162"/>
        <end position="182"/>
    </location>
</feature>
<dbReference type="EMBL" id="JAEACU010000010">
    <property type="protein sequence ID" value="KAH7515987.1"/>
    <property type="molecule type" value="Genomic_DNA"/>
</dbReference>
<feature type="chain" id="PRO_5037310251" description="Amino acid transporter transmembrane domain-containing protein" evidence="8">
    <location>
        <begin position="19"/>
        <end position="518"/>
    </location>
</feature>
<feature type="transmembrane region" description="Helical" evidence="7">
    <location>
        <begin position="275"/>
        <end position="298"/>
    </location>
</feature>
<feature type="transmembrane region" description="Helical" evidence="7">
    <location>
        <begin position="428"/>
        <end position="448"/>
    </location>
</feature>
<feature type="transmembrane region" description="Helical" evidence="7">
    <location>
        <begin position="454"/>
        <end position="476"/>
    </location>
</feature>
<feature type="signal peptide" evidence="8">
    <location>
        <begin position="1"/>
        <end position="18"/>
    </location>
</feature>
<keyword evidence="4" id="KW-0029">Amino-acid transport</keyword>
<evidence type="ECO:0000313" key="10">
    <source>
        <dbReference type="EMBL" id="KAH7515987.1"/>
    </source>
</evidence>
<feature type="transmembrane region" description="Helical" evidence="7">
    <location>
        <begin position="318"/>
        <end position="337"/>
    </location>
</feature>
<feature type="transmembrane region" description="Helical" evidence="7">
    <location>
        <begin position="209"/>
        <end position="228"/>
    </location>
</feature>
<evidence type="ECO:0000256" key="8">
    <source>
        <dbReference type="SAM" id="SignalP"/>
    </source>
</evidence>
<evidence type="ECO:0000259" key="9">
    <source>
        <dbReference type="Pfam" id="PF01490"/>
    </source>
</evidence>
<evidence type="ECO:0000256" key="6">
    <source>
        <dbReference type="ARBA" id="ARBA00023136"/>
    </source>
</evidence>
<feature type="domain" description="Amino acid transporter transmembrane" evidence="9">
    <location>
        <begin position="131"/>
        <end position="509"/>
    </location>
</feature>
<feature type="transmembrane region" description="Helical" evidence="7">
    <location>
        <begin position="248"/>
        <end position="268"/>
    </location>
</feature>
<sequence length="518" mass="57080">MFMQVLLLISAALNVAIHEPPKGLGDTVTPELRTRQQLIAQVTEMIHIWDSQQGEVPASREKDKIGRCETLGGGVVRFFIWSFYYAYKMESLREIQPPQQQPHIWRSMLNENNQPQQPQQQAQNLNSGGEGTTILRTCFNGVNTLCGVGILSVPYAIAQGGWLSLILLLFVGLISWYTGLLLKRCMKDPIIKTYSDIGHAAFGPKGRTLIAAAMYLELFAVAVEFFILEGDTLNMLFPNTTFTIEHLKVKGTVAFIIITALIVLPSTWLRNLGVLAYFSIGGIVTSIILLGCVLWVGAIDGVGFHARDKLLDLGGLPLTASIFMFCYGGHAVFPTLCTSMKNRTQFPKVLAACFITSTIIYGSMATIGYLMFGEFSKDQITLNLPLRNVCTKIAILTIIINLLTKFSLILSPISLAIEAKFIPPNNRLLSILVRTLLMISIVVVALAFPYFGYVMAFIGAILNVTVSLLLPCVCYLKINEVAWAFEFEFMAIIGILVSGILIGITGTYISVKHIIAHL</sequence>
<reference evidence="10" key="1">
    <citation type="journal article" date="2021" name="Front. Plant Sci.">
        <title>Chromosome-Scale Genome Assembly for Chinese Sour Jujube and Insights Into Its Genome Evolution and Domestication Signature.</title>
        <authorList>
            <person name="Shen L.-Y."/>
            <person name="Luo H."/>
            <person name="Wang X.-L."/>
            <person name="Wang X.-M."/>
            <person name="Qiu X.-J."/>
            <person name="Liu H."/>
            <person name="Zhou S.-S."/>
            <person name="Jia K.-H."/>
            <person name="Nie S."/>
            <person name="Bao Y.-T."/>
            <person name="Zhang R.-G."/>
            <person name="Yun Q.-Z."/>
            <person name="Chai Y.-H."/>
            <person name="Lu J.-Y."/>
            <person name="Li Y."/>
            <person name="Zhao S.-W."/>
            <person name="Mao J.-F."/>
            <person name="Jia S.-G."/>
            <person name="Mao Y.-M."/>
        </authorList>
    </citation>
    <scope>NUCLEOTIDE SEQUENCE</scope>
    <source>
        <strain evidence="10">AT0</strain>
        <tissue evidence="10">Leaf</tissue>
    </source>
</reference>
<feature type="transmembrane region" description="Helical" evidence="7">
    <location>
        <begin position="349"/>
        <end position="373"/>
    </location>
</feature>
<evidence type="ECO:0000256" key="1">
    <source>
        <dbReference type="ARBA" id="ARBA00004141"/>
    </source>
</evidence>
<name>A0A978UMD5_ZIZJJ</name>
<evidence type="ECO:0000313" key="11">
    <source>
        <dbReference type="Proteomes" id="UP000813462"/>
    </source>
</evidence>
<dbReference type="AlphaFoldDB" id="A0A978UMD5"/>
<evidence type="ECO:0000256" key="3">
    <source>
        <dbReference type="ARBA" id="ARBA00022692"/>
    </source>
</evidence>
<comment type="subcellular location">
    <subcellularLocation>
        <location evidence="1">Membrane</location>
        <topology evidence="1">Multi-pass membrane protein</topology>
    </subcellularLocation>
</comment>
<protein>
    <recommendedName>
        <fullName evidence="9">Amino acid transporter transmembrane domain-containing protein</fullName>
    </recommendedName>
</protein>
<evidence type="ECO:0000256" key="5">
    <source>
        <dbReference type="ARBA" id="ARBA00022989"/>
    </source>
</evidence>
<evidence type="ECO:0000256" key="2">
    <source>
        <dbReference type="ARBA" id="ARBA00022448"/>
    </source>
</evidence>
<dbReference type="GO" id="GO:0015179">
    <property type="term" value="F:L-amino acid transmembrane transporter activity"/>
    <property type="evidence" value="ECO:0007669"/>
    <property type="project" value="TreeGrafter"/>
</dbReference>
<comment type="caution">
    <text evidence="10">The sequence shown here is derived from an EMBL/GenBank/DDBJ whole genome shotgun (WGS) entry which is preliminary data.</text>
</comment>
<feature type="transmembrane region" description="Helical" evidence="7">
    <location>
        <begin position="488"/>
        <end position="511"/>
    </location>
</feature>
<evidence type="ECO:0000256" key="7">
    <source>
        <dbReference type="SAM" id="Phobius"/>
    </source>
</evidence>
<keyword evidence="2" id="KW-0813">Transport</keyword>
<dbReference type="Proteomes" id="UP000813462">
    <property type="component" value="Unassembled WGS sequence"/>
</dbReference>
<keyword evidence="5 7" id="KW-1133">Transmembrane helix</keyword>
<dbReference type="PANTHER" id="PTHR22950:SF698">
    <property type="entry name" value="AMINO ACID TRANSPORTER TRANSMEMBRANE DOMAIN-CONTAINING PROTEIN"/>
    <property type="match status" value="1"/>
</dbReference>
<organism evidence="10 11">
    <name type="scientific">Ziziphus jujuba var. spinosa</name>
    <dbReference type="NCBI Taxonomy" id="714518"/>
    <lineage>
        <taxon>Eukaryota</taxon>
        <taxon>Viridiplantae</taxon>
        <taxon>Streptophyta</taxon>
        <taxon>Embryophyta</taxon>
        <taxon>Tracheophyta</taxon>
        <taxon>Spermatophyta</taxon>
        <taxon>Magnoliopsida</taxon>
        <taxon>eudicotyledons</taxon>
        <taxon>Gunneridae</taxon>
        <taxon>Pentapetalae</taxon>
        <taxon>rosids</taxon>
        <taxon>fabids</taxon>
        <taxon>Rosales</taxon>
        <taxon>Rhamnaceae</taxon>
        <taxon>Paliureae</taxon>
        <taxon>Ziziphus</taxon>
    </lineage>
</organism>
<gene>
    <name evidence="10" type="ORF">FEM48_Zijuj10G0086600</name>
</gene>
<dbReference type="Pfam" id="PF01490">
    <property type="entry name" value="Aa_trans"/>
    <property type="match status" value="1"/>
</dbReference>
<dbReference type="InterPro" id="IPR013057">
    <property type="entry name" value="AA_transpt_TM"/>
</dbReference>
<proteinExistence type="predicted"/>
<accession>A0A978UMD5</accession>
<evidence type="ECO:0000256" key="4">
    <source>
        <dbReference type="ARBA" id="ARBA00022970"/>
    </source>
</evidence>
<keyword evidence="6 7" id="KW-0472">Membrane</keyword>
<keyword evidence="3 7" id="KW-0812">Transmembrane</keyword>
<dbReference type="GO" id="GO:0005774">
    <property type="term" value="C:vacuolar membrane"/>
    <property type="evidence" value="ECO:0007669"/>
    <property type="project" value="TreeGrafter"/>
</dbReference>
<dbReference type="PANTHER" id="PTHR22950">
    <property type="entry name" value="AMINO ACID TRANSPORTER"/>
    <property type="match status" value="1"/>
</dbReference>